<feature type="region of interest" description="Disordered" evidence="1">
    <location>
        <begin position="1"/>
        <end position="25"/>
    </location>
</feature>
<sequence length="357" mass="40429">MTAIDGKTDIFSSQGRSDLSSTHSPFSMDCSPFLNWDESLLETVDEQAVILMSLVATVKFKPALDASLEAKAVILLKSVVPDDEESANAILHSYASSSNDYLTNFVQSIVVLISSPSQVVTAAAMKMLGTLILSCSAKIKLALVKADLIPQLIITLNPLSLPLTEGEDIHVHLMTLFRYSLWQTTPDGLTYLEIEDNDEQQAVYEIVLKQVLAPSEKYIRHLCVNRYSIIDRMQSMQFLELIARLLEISPYYQPTMDFFVNLPVILTIPSWLAFFEADRSIWAFLYLMVDAQREWNETRGDVRQMGNTVDRMLRMEGIEDVIEAKLLNDKNRPDGRCIIVYSIRWNNMQGMNVLDQE</sequence>
<evidence type="ECO:0000313" key="2">
    <source>
        <dbReference type="EMBL" id="KAK2960219.1"/>
    </source>
</evidence>
<proteinExistence type="predicted"/>
<reference evidence="2 3" key="1">
    <citation type="journal article" date="2022" name="bioRxiv">
        <title>Genomics of Preaxostyla Flagellates Illuminates Evolutionary Transitions and the Path Towards Mitochondrial Loss.</title>
        <authorList>
            <person name="Novak L.V.F."/>
            <person name="Treitli S.C."/>
            <person name="Pyrih J."/>
            <person name="Halakuc P."/>
            <person name="Pipaliya S.V."/>
            <person name="Vacek V."/>
            <person name="Brzon O."/>
            <person name="Soukal P."/>
            <person name="Eme L."/>
            <person name="Dacks J.B."/>
            <person name="Karnkowska A."/>
            <person name="Elias M."/>
            <person name="Hampl V."/>
        </authorList>
    </citation>
    <scope>NUCLEOTIDE SEQUENCE [LARGE SCALE GENOMIC DNA]</scope>
    <source>
        <strain evidence="2">NAU3</strain>
        <tissue evidence="2">Gut</tissue>
    </source>
</reference>
<keyword evidence="3" id="KW-1185">Reference proteome</keyword>
<protein>
    <submittedName>
        <fullName evidence="2">Uncharacterized protein</fullName>
    </submittedName>
</protein>
<evidence type="ECO:0000256" key="1">
    <source>
        <dbReference type="SAM" id="MobiDB-lite"/>
    </source>
</evidence>
<gene>
    <name evidence="2" type="ORF">BLNAU_4772</name>
</gene>
<dbReference type="Proteomes" id="UP001281761">
    <property type="component" value="Unassembled WGS sequence"/>
</dbReference>
<dbReference type="InterPro" id="IPR016024">
    <property type="entry name" value="ARM-type_fold"/>
</dbReference>
<evidence type="ECO:0000313" key="3">
    <source>
        <dbReference type="Proteomes" id="UP001281761"/>
    </source>
</evidence>
<dbReference type="EMBL" id="JARBJD010000024">
    <property type="protein sequence ID" value="KAK2960219.1"/>
    <property type="molecule type" value="Genomic_DNA"/>
</dbReference>
<feature type="compositionally biased region" description="Polar residues" evidence="1">
    <location>
        <begin position="10"/>
        <end position="25"/>
    </location>
</feature>
<organism evidence="2 3">
    <name type="scientific">Blattamonas nauphoetae</name>
    <dbReference type="NCBI Taxonomy" id="2049346"/>
    <lineage>
        <taxon>Eukaryota</taxon>
        <taxon>Metamonada</taxon>
        <taxon>Preaxostyla</taxon>
        <taxon>Oxymonadida</taxon>
        <taxon>Blattamonas</taxon>
    </lineage>
</organism>
<name>A0ABQ9Y942_9EUKA</name>
<accession>A0ABQ9Y942</accession>
<dbReference type="SUPFAM" id="SSF48371">
    <property type="entry name" value="ARM repeat"/>
    <property type="match status" value="1"/>
</dbReference>
<comment type="caution">
    <text evidence="2">The sequence shown here is derived from an EMBL/GenBank/DDBJ whole genome shotgun (WGS) entry which is preliminary data.</text>
</comment>